<accession>A0ABR7EJI7</accession>
<dbReference type="Pfam" id="PF00293">
    <property type="entry name" value="NUDIX"/>
    <property type="match status" value="1"/>
</dbReference>
<protein>
    <submittedName>
        <fullName evidence="4">NUDIX hydrolase</fullName>
    </submittedName>
</protein>
<comment type="caution">
    <text evidence="4">The sequence shown here is derived from an EMBL/GenBank/DDBJ whole genome shotgun (WGS) entry which is preliminary data.</text>
</comment>
<evidence type="ECO:0000313" key="5">
    <source>
        <dbReference type="Proteomes" id="UP000606889"/>
    </source>
</evidence>
<reference evidence="4 5" key="1">
    <citation type="submission" date="2020-08" db="EMBL/GenBank/DDBJ databases">
        <title>Genome public.</title>
        <authorList>
            <person name="Liu C."/>
            <person name="Sun Q."/>
        </authorList>
    </citation>
    <scope>NUCLEOTIDE SEQUENCE [LARGE SCALE GENOMIC DNA]</scope>
    <source>
        <strain evidence="4 5">NSJ-35</strain>
    </source>
</reference>
<name>A0ABR7EJI7_9FIRM</name>
<sequence>MELKETTISSETVYDGKIIRVEKDKVRLPNGKEALREVVRHQGGVCVCAVDSDLNLFFVRQYRYPFAGEMLELPAGKLDVAGEDAYDGALRELKEETGIVAADMMPLGEIYSSVGFCDEAIHMYLAVNIKQEEQCLDEDEFIHVEKIPLGRAVEMCLKGELRDAKTVACVLKAYIILEQLQRGAEKAGEETHE</sequence>
<evidence type="ECO:0000256" key="2">
    <source>
        <dbReference type="ARBA" id="ARBA00022801"/>
    </source>
</evidence>
<dbReference type="PROSITE" id="PS51462">
    <property type="entry name" value="NUDIX"/>
    <property type="match status" value="1"/>
</dbReference>
<feature type="domain" description="Nudix hydrolase" evidence="3">
    <location>
        <begin position="39"/>
        <end position="169"/>
    </location>
</feature>
<proteinExistence type="predicted"/>
<dbReference type="EMBL" id="JACOON010000007">
    <property type="protein sequence ID" value="MBC5649333.1"/>
    <property type="molecule type" value="Genomic_DNA"/>
</dbReference>
<dbReference type="RefSeq" id="WP_186858771.1">
    <property type="nucleotide sequence ID" value="NZ_JACOON010000007.1"/>
</dbReference>
<comment type="cofactor">
    <cofactor evidence="1">
        <name>Mg(2+)</name>
        <dbReference type="ChEBI" id="CHEBI:18420"/>
    </cofactor>
</comment>
<evidence type="ECO:0000259" key="3">
    <source>
        <dbReference type="PROSITE" id="PS51462"/>
    </source>
</evidence>
<gene>
    <name evidence="4" type="ORF">H8S18_13380</name>
</gene>
<organism evidence="4 5">
    <name type="scientific">Christensenella tenuis</name>
    <dbReference type="NCBI Taxonomy" id="2763033"/>
    <lineage>
        <taxon>Bacteria</taxon>
        <taxon>Bacillati</taxon>
        <taxon>Bacillota</taxon>
        <taxon>Clostridia</taxon>
        <taxon>Christensenellales</taxon>
        <taxon>Christensenellaceae</taxon>
        <taxon>Christensenella</taxon>
    </lineage>
</organism>
<evidence type="ECO:0000313" key="4">
    <source>
        <dbReference type="EMBL" id="MBC5649333.1"/>
    </source>
</evidence>
<dbReference type="GO" id="GO:0016787">
    <property type="term" value="F:hydrolase activity"/>
    <property type="evidence" value="ECO:0007669"/>
    <property type="project" value="UniProtKB-KW"/>
</dbReference>
<keyword evidence="2 4" id="KW-0378">Hydrolase</keyword>
<dbReference type="PANTHER" id="PTHR11839:SF18">
    <property type="entry name" value="NUDIX HYDROLASE DOMAIN-CONTAINING PROTEIN"/>
    <property type="match status" value="1"/>
</dbReference>
<dbReference type="InterPro" id="IPR000086">
    <property type="entry name" value="NUDIX_hydrolase_dom"/>
</dbReference>
<dbReference type="InterPro" id="IPR015797">
    <property type="entry name" value="NUDIX_hydrolase-like_dom_sf"/>
</dbReference>
<dbReference type="Gene3D" id="3.90.79.10">
    <property type="entry name" value="Nucleoside Triphosphate Pyrophosphohydrolase"/>
    <property type="match status" value="1"/>
</dbReference>
<keyword evidence="5" id="KW-1185">Reference proteome</keyword>
<dbReference type="PANTHER" id="PTHR11839">
    <property type="entry name" value="UDP/ADP-SUGAR PYROPHOSPHATASE"/>
    <property type="match status" value="1"/>
</dbReference>
<dbReference type="SUPFAM" id="SSF55811">
    <property type="entry name" value="Nudix"/>
    <property type="match status" value="1"/>
</dbReference>
<evidence type="ECO:0000256" key="1">
    <source>
        <dbReference type="ARBA" id="ARBA00001946"/>
    </source>
</evidence>
<dbReference type="Proteomes" id="UP000606889">
    <property type="component" value="Unassembled WGS sequence"/>
</dbReference>